<keyword evidence="2 6" id="KW-0812">Transmembrane</keyword>
<dbReference type="GO" id="GO:0016020">
    <property type="term" value="C:membrane"/>
    <property type="evidence" value="ECO:0007669"/>
    <property type="project" value="UniProtKB-SubCell"/>
</dbReference>
<keyword evidence="7" id="KW-0482">Metalloprotease</keyword>
<dbReference type="PANTHER" id="PTHR30168">
    <property type="entry name" value="PUTATIVE MEMBRANE PROTEIN YPFJ"/>
    <property type="match status" value="1"/>
</dbReference>
<evidence type="ECO:0000313" key="8">
    <source>
        <dbReference type="Proteomes" id="UP000533598"/>
    </source>
</evidence>
<dbReference type="InterPro" id="IPR007343">
    <property type="entry name" value="Uncharacterised_pept_Zn_put"/>
</dbReference>
<evidence type="ECO:0000256" key="6">
    <source>
        <dbReference type="SAM" id="Phobius"/>
    </source>
</evidence>
<dbReference type="PANTHER" id="PTHR30168:SF0">
    <property type="entry name" value="INNER MEMBRANE PROTEIN"/>
    <property type="match status" value="1"/>
</dbReference>
<evidence type="ECO:0000256" key="5">
    <source>
        <dbReference type="SAM" id="MobiDB-lite"/>
    </source>
</evidence>
<sequence>MTAPSGPGQPPEYGGSAGSGYPGYHDPYPSYADYSGYLDPEPPKPPRRRKNSPLTILLVLVVLVGSVVVYAKVTGDNAGEPDAAGQSSPSSPGTTAAPDSAQPSPAPLRPRPTRKLEDHPLMVDGGKLAFAQCDLPKIGRATDQLRTYYLAGIDCLERAWTPLLEAANLPTHKVELDTSADITETACGKADKDEQFVAMYCSRNSMIYMPTKRLLRVYGTNSPGGHLATLAHEYGHHIQALSGMLAAAGQKQEEAGEGTPVSAELSRRIEMQANCFAGMFLAATVGRGTVTKALADKAVNDFRQADDSPDSQSSHGTGKNQGAWAKRGYTSNNAKDCNTWAAKPADVK</sequence>
<evidence type="ECO:0000256" key="1">
    <source>
        <dbReference type="ARBA" id="ARBA00004167"/>
    </source>
</evidence>
<keyword evidence="3 6" id="KW-1133">Transmembrane helix</keyword>
<feature type="region of interest" description="Disordered" evidence="5">
    <location>
        <begin position="77"/>
        <end position="119"/>
    </location>
</feature>
<organism evidence="7 8">
    <name type="scientific">Crossiella cryophila</name>
    <dbReference type="NCBI Taxonomy" id="43355"/>
    <lineage>
        <taxon>Bacteria</taxon>
        <taxon>Bacillati</taxon>
        <taxon>Actinomycetota</taxon>
        <taxon>Actinomycetes</taxon>
        <taxon>Pseudonocardiales</taxon>
        <taxon>Pseudonocardiaceae</taxon>
        <taxon>Crossiella</taxon>
    </lineage>
</organism>
<accession>A0A7W7C3J8</accession>
<feature type="region of interest" description="Disordered" evidence="5">
    <location>
        <begin position="1"/>
        <end position="50"/>
    </location>
</feature>
<evidence type="ECO:0000313" key="7">
    <source>
        <dbReference type="EMBL" id="MBB4673888.1"/>
    </source>
</evidence>
<evidence type="ECO:0000256" key="4">
    <source>
        <dbReference type="ARBA" id="ARBA00023136"/>
    </source>
</evidence>
<feature type="compositionally biased region" description="Low complexity" evidence="5">
    <location>
        <begin position="81"/>
        <end position="103"/>
    </location>
</feature>
<evidence type="ECO:0000256" key="2">
    <source>
        <dbReference type="ARBA" id="ARBA00022692"/>
    </source>
</evidence>
<protein>
    <submittedName>
        <fullName evidence="7">Putative metalloprotease</fullName>
    </submittedName>
</protein>
<keyword evidence="7" id="KW-0645">Protease</keyword>
<keyword evidence="8" id="KW-1185">Reference proteome</keyword>
<proteinExistence type="predicted"/>
<comment type="caution">
    <text evidence="7">The sequence shown here is derived from an EMBL/GenBank/DDBJ whole genome shotgun (WGS) entry which is preliminary data.</text>
</comment>
<feature type="transmembrane region" description="Helical" evidence="6">
    <location>
        <begin position="54"/>
        <end position="71"/>
    </location>
</feature>
<dbReference type="RefSeq" id="WP_184999949.1">
    <property type="nucleotide sequence ID" value="NZ_BAAAUI010000072.1"/>
</dbReference>
<evidence type="ECO:0000256" key="3">
    <source>
        <dbReference type="ARBA" id="ARBA00022989"/>
    </source>
</evidence>
<dbReference type="EMBL" id="JACHMH010000001">
    <property type="protein sequence ID" value="MBB4673888.1"/>
    <property type="molecule type" value="Genomic_DNA"/>
</dbReference>
<comment type="subcellular location">
    <subcellularLocation>
        <location evidence="1">Membrane</location>
        <topology evidence="1">Single-pass membrane protein</topology>
    </subcellularLocation>
</comment>
<dbReference type="Proteomes" id="UP000533598">
    <property type="component" value="Unassembled WGS sequence"/>
</dbReference>
<dbReference type="GO" id="GO:0006508">
    <property type="term" value="P:proteolysis"/>
    <property type="evidence" value="ECO:0007669"/>
    <property type="project" value="UniProtKB-KW"/>
</dbReference>
<feature type="region of interest" description="Disordered" evidence="5">
    <location>
        <begin position="303"/>
        <end position="348"/>
    </location>
</feature>
<keyword evidence="7" id="KW-0378">Hydrolase</keyword>
<dbReference type="AlphaFoldDB" id="A0A7W7C3J8"/>
<name>A0A7W7C3J8_9PSEU</name>
<gene>
    <name evidence="7" type="ORF">HNR67_000006</name>
</gene>
<dbReference type="GO" id="GO:0008237">
    <property type="term" value="F:metallopeptidase activity"/>
    <property type="evidence" value="ECO:0007669"/>
    <property type="project" value="UniProtKB-KW"/>
</dbReference>
<reference evidence="7 8" key="1">
    <citation type="submission" date="2020-08" db="EMBL/GenBank/DDBJ databases">
        <title>Sequencing the genomes of 1000 actinobacteria strains.</title>
        <authorList>
            <person name="Klenk H.-P."/>
        </authorList>
    </citation>
    <scope>NUCLEOTIDE SEQUENCE [LARGE SCALE GENOMIC DNA]</scope>
    <source>
        <strain evidence="7 8">DSM 44230</strain>
    </source>
</reference>
<dbReference type="Pfam" id="PF04228">
    <property type="entry name" value="Zn_peptidase"/>
    <property type="match status" value="1"/>
</dbReference>
<keyword evidence="4 6" id="KW-0472">Membrane</keyword>
<feature type="compositionally biased region" description="Polar residues" evidence="5">
    <location>
        <begin position="310"/>
        <end position="320"/>
    </location>
</feature>